<gene>
    <name evidence="2" type="ORF">AAAU51_01760</name>
</gene>
<accession>A0ABV1IRR2</accession>
<sequence>METSDIITLILGIASTITACGTILLSFRYNKLVQGQVEMQIRERITNARIRYEDLIINHKDALNDELIKFVYESTKEEFLNAYDEACQKYLDKKVDKERFKKSYFTEIQSIVKNENFKPKYDTQSTPYKATVKVYNEWFDLEK</sequence>
<keyword evidence="3" id="KW-1185">Reference proteome</keyword>
<proteinExistence type="predicted"/>
<organism evidence="2 3">
    <name type="scientific">Anaerostipes amylophilus</name>
    <dbReference type="NCBI Taxonomy" id="2981779"/>
    <lineage>
        <taxon>Bacteria</taxon>
        <taxon>Bacillati</taxon>
        <taxon>Bacillota</taxon>
        <taxon>Clostridia</taxon>
        <taxon>Lachnospirales</taxon>
        <taxon>Lachnospiraceae</taxon>
        <taxon>Anaerostipes</taxon>
    </lineage>
</organism>
<keyword evidence="1" id="KW-1133">Transmembrane helix</keyword>
<evidence type="ECO:0000256" key="1">
    <source>
        <dbReference type="SAM" id="Phobius"/>
    </source>
</evidence>
<keyword evidence="1" id="KW-0472">Membrane</keyword>
<feature type="transmembrane region" description="Helical" evidence="1">
    <location>
        <begin position="6"/>
        <end position="27"/>
    </location>
</feature>
<dbReference type="Proteomes" id="UP001482154">
    <property type="component" value="Unassembled WGS sequence"/>
</dbReference>
<keyword evidence="1" id="KW-0812">Transmembrane</keyword>
<name>A0ABV1IRR2_9FIRM</name>
<reference evidence="2 3" key="1">
    <citation type="submission" date="2024-04" db="EMBL/GenBank/DDBJ databases">
        <title>Human intestinal bacterial collection.</title>
        <authorList>
            <person name="Pauvert C."/>
            <person name="Hitch T.C.A."/>
            <person name="Clavel T."/>
        </authorList>
    </citation>
    <scope>NUCLEOTIDE SEQUENCE [LARGE SCALE GENOMIC DNA]</scope>
    <source>
        <strain evidence="2 3">CLA-AA-H249</strain>
    </source>
</reference>
<evidence type="ECO:0000313" key="2">
    <source>
        <dbReference type="EMBL" id="MEQ2709905.1"/>
    </source>
</evidence>
<protein>
    <submittedName>
        <fullName evidence="2">Uncharacterized protein</fullName>
    </submittedName>
</protein>
<comment type="caution">
    <text evidence="2">The sequence shown here is derived from an EMBL/GenBank/DDBJ whole genome shotgun (WGS) entry which is preliminary data.</text>
</comment>
<dbReference type="EMBL" id="JBBNIN010000002">
    <property type="protein sequence ID" value="MEQ2709905.1"/>
    <property type="molecule type" value="Genomic_DNA"/>
</dbReference>
<evidence type="ECO:0000313" key="3">
    <source>
        <dbReference type="Proteomes" id="UP001482154"/>
    </source>
</evidence>
<dbReference type="RefSeq" id="WP_349110165.1">
    <property type="nucleotide sequence ID" value="NZ_JBBNIN010000002.1"/>
</dbReference>